<accession>K6YKU5</accession>
<dbReference type="SMART" id="SM00344">
    <property type="entry name" value="HTH_ASNC"/>
    <property type="match status" value="1"/>
</dbReference>
<dbReference type="SUPFAM" id="SSF54909">
    <property type="entry name" value="Dimeric alpha+beta barrel"/>
    <property type="match status" value="1"/>
</dbReference>
<keyword evidence="2" id="KW-0238">DNA-binding</keyword>
<dbReference type="InterPro" id="IPR036388">
    <property type="entry name" value="WH-like_DNA-bd_sf"/>
</dbReference>
<organism evidence="5 6">
    <name type="scientific">Paraglaciecola polaris LMG 21857</name>
    <dbReference type="NCBI Taxonomy" id="1129793"/>
    <lineage>
        <taxon>Bacteria</taxon>
        <taxon>Pseudomonadati</taxon>
        <taxon>Pseudomonadota</taxon>
        <taxon>Gammaproteobacteria</taxon>
        <taxon>Alteromonadales</taxon>
        <taxon>Alteromonadaceae</taxon>
        <taxon>Paraglaciecola</taxon>
    </lineage>
</organism>
<gene>
    <name evidence="5" type="primary">lrp</name>
    <name evidence="5" type="ORF">GPLA_2399</name>
</gene>
<dbReference type="GO" id="GO:0005829">
    <property type="term" value="C:cytosol"/>
    <property type="evidence" value="ECO:0007669"/>
    <property type="project" value="TreeGrafter"/>
</dbReference>
<dbReference type="InterPro" id="IPR019887">
    <property type="entry name" value="Tscrpt_reg_AsnC/Lrp_C"/>
</dbReference>
<dbReference type="InterPro" id="IPR019888">
    <property type="entry name" value="Tscrpt_reg_AsnC-like"/>
</dbReference>
<dbReference type="PRINTS" id="PR00033">
    <property type="entry name" value="HTHASNC"/>
</dbReference>
<dbReference type="PANTHER" id="PTHR30154">
    <property type="entry name" value="LEUCINE-RESPONSIVE REGULATORY PROTEIN"/>
    <property type="match status" value="1"/>
</dbReference>
<evidence type="ECO:0000313" key="6">
    <source>
        <dbReference type="Proteomes" id="UP000006322"/>
    </source>
</evidence>
<dbReference type="OrthoDB" id="9809462at2"/>
<dbReference type="Gene3D" id="1.10.10.10">
    <property type="entry name" value="Winged helix-like DNA-binding domain superfamily/Winged helix DNA-binding domain"/>
    <property type="match status" value="1"/>
</dbReference>
<evidence type="ECO:0000259" key="4">
    <source>
        <dbReference type="PROSITE" id="PS50956"/>
    </source>
</evidence>
<dbReference type="SUPFAM" id="SSF46785">
    <property type="entry name" value="Winged helix' DNA-binding domain"/>
    <property type="match status" value="1"/>
</dbReference>
<dbReference type="PROSITE" id="PS50956">
    <property type="entry name" value="HTH_ASNC_2"/>
    <property type="match status" value="1"/>
</dbReference>
<comment type="caution">
    <text evidence="5">The sequence shown here is derived from an EMBL/GenBank/DDBJ whole genome shotgun (WGS) entry which is preliminary data.</text>
</comment>
<dbReference type="PANTHER" id="PTHR30154:SF34">
    <property type="entry name" value="TRANSCRIPTIONAL REGULATOR AZLB"/>
    <property type="match status" value="1"/>
</dbReference>
<dbReference type="Pfam" id="PF01037">
    <property type="entry name" value="AsnC_trans_reg"/>
    <property type="match status" value="1"/>
</dbReference>
<dbReference type="InterPro" id="IPR011008">
    <property type="entry name" value="Dimeric_a/b-barrel"/>
</dbReference>
<dbReference type="Pfam" id="PF13412">
    <property type="entry name" value="HTH_24"/>
    <property type="match status" value="1"/>
</dbReference>
<feature type="domain" description="HTH asnC-type" evidence="4">
    <location>
        <begin position="6"/>
        <end position="67"/>
    </location>
</feature>
<dbReference type="EMBL" id="BAER01000056">
    <property type="protein sequence ID" value="GAC33304.1"/>
    <property type="molecule type" value="Genomic_DNA"/>
</dbReference>
<evidence type="ECO:0000313" key="5">
    <source>
        <dbReference type="EMBL" id="GAC33304.1"/>
    </source>
</evidence>
<name>K6YKU5_9ALTE</name>
<dbReference type="Proteomes" id="UP000006322">
    <property type="component" value="Unassembled WGS sequence"/>
</dbReference>
<sequence length="156" mass="17527">MDHIRLDRYETRILETLQEFGRISNVELAKKVGLSDSPSLRKTKHLEDTGIIEGYRAIVNPKKVGCHISALVMINLDQNVVQTEDFFNQIKSEKRVIECLAITGSADVMLKVVAKDIEDLTALTFDGLLRHPCVKDISSCVVLKEIKKHSPMPILS</sequence>
<dbReference type="InterPro" id="IPR036390">
    <property type="entry name" value="WH_DNA-bd_sf"/>
</dbReference>
<dbReference type="GO" id="GO:0043200">
    <property type="term" value="P:response to amino acid"/>
    <property type="evidence" value="ECO:0007669"/>
    <property type="project" value="TreeGrafter"/>
</dbReference>
<dbReference type="RefSeq" id="WP_007105083.1">
    <property type="nucleotide sequence ID" value="NZ_BAER01000056.1"/>
</dbReference>
<dbReference type="InterPro" id="IPR000485">
    <property type="entry name" value="AsnC-type_HTH_dom"/>
</dbReference>
<proteinExistence type="predicted"/>
<protein>
    <submittedName>
        <fullName evidence="5">Leucine-responsive regulatory protein</fullName>
    </submittedName>
</protein>
<dbReference type="AlphaFoldDB" id="K6YKU5"/>
<dbReference type="Gene3D" id="3.30.70.920">
    <property type="match status" value="1"/>
</dbReference>
<evidence type="ECO:0000256" key="1">
    <source>
        <dbReference type="ARBA" id="ARBA00023015"/>
    </source>
</evidence>
<evidence type="ECO:0000256" key="3">
    <source>
        <dbReference type="ARBA" id="ARBA00023163"/>
    </source>
</evidence>
<reference evidence="6" key="1">
    <citation type="journal article" date="2014" name="Environ. Microbiol.">
        <title>Comparative genomics of the marine bacterial genus Glaciecola reveals the high degree of genomic diversity and genomic characteristic for cold adaptation.</title>
        <authorList>
            <person name="Qin Q.L."/>
            <person name="Xie B.B."/>
            <person name="Yu Y."/>
            <person name="Shu Y.L."/>
            <person name="Rong J.C."/>
            <person name="Zhang Y.J."/>
            <person name="Zhao D.L."/>
            <person name="Chen X.L."/>
            <person name="Zhang X.Y."/>
            <person name="Chen B."/>
            <person name="Zhou B.C."/>
            <person name="Zhang Y.Z."/>
        </authorList>
    </citation>
    <scope>NUCLEOTIDE SEQUENCE [LARGE SCALE GENOMIC DNA]</scope>
    <source>
        <strain evidence="6">LMG 21857</strain>
    </source>
</reference>
<keyword evidence="6" id="KW-1185">Reference proteome</keyword>
<dbReference type="STRING" id="1129793.GPLA_2399"/>
<dbReference type="GO" id="GO:0043565">
    <property type="term" value="F:sequence-specific DNA binding"/>
    <property type="evidence" value="ECO:0007669"/>
    <property type="project" value="InterPro"/>
</dbReference>
<evidence type="ECO:0000256" key="2">
    <source>
        <dbReference type="ARBA" id="ARBA00023125"/>
    </source>
</evidence>
<keyword evidence="1" id="KW-0805">Transcription regulation</keyword>
<keyword evidence="3" id="KW-0804">Transcription</keyword>